<evidence type="ECO:0000313" key="9">
    <source>
        <dbReference type="EMBL" id="GBG07579.1"/>
    </source>
</evidence>
<dbReference type="Proteomes" id="UP000245202">
    <property type="component" value="Unassembled WGS sequence"/>
</dbReference>
<accession>A0A2R5EPJ4</accession>
<dbReference type="Gene3D" id="1.10.3720.10">
    <property type="entry name" value="MetI-like"/>
    <property type="match status" value="1"/>
</dbReference>
<feature type="domain" description="ABC transmembrane type-1" evidence="8">
    <location>
        <begin position="96"/>
        <end position="315"/>
    </location>
</feature>
<dbReference type="InterPro" id="IPR000515">
    <property type="entry name" value="MetI-like"/>
</dbReference>
<evidence type="ECO:0000259" key="8">
    <source>
        <dbReference type="PROSITE" id="PS50928"/>
    </source>
</evidence>
<sequence>MKEQVAYKAGVAAALKHPAPPSRLQRLLRSLYRERIAYLFMAPFLLCFTAFILLPVLMAILMSFTSYDAFRIPHFTGFKNYISLITQDTVFMKHALPNTIKFAFFVGPIGYLLTFFIAWLIYQLPKSVRDLVTLAIYAPSIAGGIALVVVWQAAFSGDYVGYLNQFLMNYNMIETPVLWLQNPKYLLNVMIVVTIWMGFGVGFLAMLAGFDTVNRELYEAGRIDGISTRLQEVYYITVPSMKPQMLFSAVMAIVGTLKAGAISVQLTGMPITKQYAGHLMLNHIDDYAFIRFELGYASMLSVVLLLFSYAAMKLSYRLFGPKDGE</sequence>
<dbReference type="PANTHER" id="PTHR43005">
    <property type="entry name" value="BLR7065 PROTEIN"/>
    <property type="match status" value="1"/>
</dbReference>
<feature type="transmembrane region" description="Helical" evidence="7">
    <location>
        <begin position="246"/>
        <end position="268"/>
    </location>
</feature>
<dbReference type="SUPFAM" id="SSF161098">
    <property type="entry name" value="MetI-like"/>
    <property type="match status" value="1"/>
</dbReference>
<dbReference type="PROSITE" id="PS50928">
    <property type="entry name" value="ABC_TM1"/>
    <property type="match status" value="1"/>
</dbReference>
<feature type="transmembrane region" description="Helical" evidence="7">
    <location>
        <begin position="36"/>
        <end position="61"/>
    </location>
</feature>
<comment type="subcellular location">
    <subcellularLocation>
        <location evidence="1 7">Cell membrane</location>
        <topology evidence="1 7">Multi-pass membrane protein</topology>
    </subcellularLocation>
</comment>
<evidence type="ECO:0000256" key="3">
    <source>
        <dbReference type="ARBA" id="ARBA00022475"/>
    </source>
</evidence>
<keyword evidence="4 7" id="KW-0812">Transmembrane</keyword>
<organism evidence="9 10">
    <name type="scientific">Paenibacillus agaridevorans</name>
    <dbReference type="NCBI Taxonomy" id="171404"/>
    <lineage>
        <taxon>Bacteria</taxon>
        <taxon>Bacillati</taxon>
        <taxon>Bacillota</taxon>
        <taxon>Bacilli</taxon>
        <taxon>Bacillales</taxon>
        <taxon>Paenibacillaceae</taxon>
        <taxon>Paenibacillus</taxon>
    </lineage>
</organism>
<dbReference type="GO" id="GO:0055085">
    <property type="term" value="P:transmembrane transport"/>
    <property type="evidence" value="ECO:0007669"/>
    <property type="project" value="InterPro"/>
</dbReference>
<name>A0A2R5EPJ4_9BACL</name>
<evidence type="ECO:0000256" key="7">
    <source>
        <dbReference type="RuleBase" id="RU363032"/>
    </source>
</evidence>
<dbReference type="EMBL" id="BDQX01000098">
    <property type="protein sequence ID" value="GBG07579.1"/>
    <property type="molecule type" value="Genomic_DNA"/>
</dbReference>
<evidence type="ECO:0000256" key="4">
    <source>
        <dbReference type="ARBA" id="ARBA00022692"/>
    </source>
</evidence>
<evidence type="ECO:0000256" key="2">
    <source>
        <dbReference type="ARBA" id="ARBA00022448"/>
    </source>
</evidence>
<dbReference type="Pfam" id="PF00528">
    <property type="entry name" value="BPD_transp_1"/>
    <property type="match status" value="1"/>
</dbReference>
<dbReference type="RefSeq" id="WP_108992612.1">
    <property type="nucleotide sequence ID" value="NZ_BDQX01000098.1"/>
</dbReference>
<evidence type="ECO:0000313" key="10">
    <source>
        <dbReference type="Proteomes" id="UP000245202"/>
    </source>
</evidence>
<dbReference type="PANTHER" id="PTHR43005:SF1">
    <property type="entry name" value="SPERMIDINE_PUTRESCINE TRANSPORT SYSTEM PERMEASE PROTEIN"/>
    <property type="match status" value="1"/>
</dbReference>
<evidence type="ECO:0000256" key="6">
    <source>
        <dbReference type="ARBA" id="ARBA00023136"/>
    </source>
</evidence>
<dbReference type="GO" id="GO:0005886">
    <property type="term" value="C:plasma membrane"/>
    <property type="evidence" value="ECO:0007669"/>
    <property type="project" value="UniProtKB-SubCell"/>
</dbReference>
<dbReference type="InterPro" id="IPR035906">
    <property type="entry name" value="MetI-like_sf"/>
</dbReference>
<keyword evidence="10" id="KW-1185">Reference proteome</keyword>
<comment type="similarity">
    <text evidence="7">Belongs to the binding-protein-dependent transport system permease family.</text>
</comment>
<feature type="transmembrane region" description="Helical" evidence="7">
    <location>
        <begin position="288"/>
        <end position="312"/>
    </location>
</feature>
<reference evidence="9 10" key="1">
    <citation type="submission" date="2017-08" db="EMBL/GenBank/DDBJ databases">
        <title>Substantial Increase in Enzyme Production by Combined Drug-Resistance Mutations in Paenibacillus agaridevorans.</title>
        <authorList>
            <person name="Tanaka Y."/>
            <person name="Funane K."/>
            <person name="Hosaka T."/>
            <person name="Shiwa Y."/>
            <person name="Fujita N."/>
            <person name="Miyazaki T."/>
            <person name="Yoshikawa H."/>
            <person name="Murakami K."/>
            <person name="Kasahara K."/>
            <person name="Inaoka T."/>
            <person name="Hiraga Y."/>
            <person name="Ochi K."/>
        </authorList>
    </citation>
    <scope>NUCLEOTIDE SEQUENCE [LARGE SCALE GENOMIC DNA]</scope>
    <source>
        <strain evidence="9 10">T-3040</strain>
    </source>
</reference>
<keyword evidence="6 7" id="KW-0472">Membrane</keyword>
<keyword evidence="5 7" id="KW-1133">Transmembrane helix</keyword>
<comment type="caution">
    <text evidence="9">The sequence shown here is derived from an EMBL/GenBank/DDBJ whole genome shotgun (WGS) entry which is preliminary data.</text>
</comment>
<feature type="transmembrane region" description="Helical" evidence="7">
    <location>
        <begin position="134"/>
        <end position="154"/>
    </location>
</feature>
<evidence type="ECO:0000256" key="1">
    <source>
        <dbReference type="ARBA" id="ARBA00004651"/>
    </source>
</evidence>
<dbReference type="AlphaFoldDB" id="A0A2R5EPJ4"/>
<evidence type="ECO:0000256" key="5">
    <source>
        <dbReference type="ARBA" id="ARBA00022989"/>
    </source>
</evidence>
<dbReference type="CDD" id="cd06261">
    <property type="entry name" value="TM_PBP2"/>
    <property type="match status" value="1"/>
</dbReference>
<protein>
    <submittedName>
        <fullName evidence="9">ABC transporter permease</fullName>
    </submittedName>
</protein>
<feature type="transmembrane region" description="Helical" evidence="7">
    <location>
        <begin position="102"/>
        <end position="122"/>
    </location>
</feature>
<keyword evidence="2 7" id="KW-0813">Transport</keyword>
<feature type="transmembrane region" description="Helical" evidence="7">
    <location>
        <begin position="185"/>
        <end position="208"/>
    </location>
</feature>
<keyword evidence="3" id="KW-1003">Cell membrane</keyword>
<proteinExistence type="inferred from homology"/>
<gene>
    <name evidence="9" type="ORF">PAT3040_02135</name>
</gene>